<gene>
    <name evidence="1" type="ORF">C490910_223</name>
    <name evidence="2" type="ORF">S420910_223</name>
</gene>
<evidence type="ECO:0000313" key="4">
    <source>
        <dbReference type="Proteomes" id="UP000226384"/>
    </source>
</evidence>
<organism evidence="2 4">
    <name type="scientific">Synechococcus phage S-CAM7</name>
    <dbReference type="NCBI Taxonomy" id="1883368"/>
    <lineage>
        <taxon>Viruses</taxon>
        <taxon>Duplodnaviria</taxon>
        <taxon>Heunggongvirae</taxon>
        <taxon>Uroviricota</taxon>
        <taxon>Caudoviricetes</taxon>
        <taxon>Pantevenvirales</taxon>
        <taxon>Kyanoviridae</taxon>
        <taxon>Mazuvirus</taxon>
        <taxon>Mazuvirus scam7</taxon>
    </lineage>
</organism>
<sequence length="45" mass="5174">MIGYINMLAIRSLNGIAKPCDEIIRTTHSLRKSEKPLLRRASRHL</sequence>
<protein>
    <submittedName>
        <fullName evidence="2">Uncharacterized protein</fullName>
    </submittedName>
</protein>
<reference evidence="3 4" key="1">
    <citation type="journal article" date="2016" name="Virology">
        <title>The genomic content and context of auxiliary metabolic genes in marine cyanomyoviruses.</title>
        <authorList>
            <person name="Crummett L.T."/>
            <person name="Puxty R.J."/>
            <person name="Weihe C."/>
            <person name="Marston M.F."/>
            <person name="Martiny J.B."/>
        </authorList>
    </citation>
    <scope>NUCLEOTIDE SEQUENCE [LARGE SCALE GENOMIC DNA]</scope>
    <source>
        <strain evidence="1">0910CC49</strain>
        <strain evidence="2">0910SB42</strain>
    </source>
</reference>
<evidence type="ECO:0000313" key="1">
    <source>
        <dbReference type="EMBL" id="AOV62147.1"/>
    </source>
</evidence>
<evidence type="ECO:0000313" key="3">
    <source>
        <dbReference type="Proteomes" id="UP000203902"/>
    </source>
</evidence>
<dbReference type="Proteomes" id="UP000226384">
    <property type="component" value="Segment"/>
</dbReference>
<dbReference type="RefSeq" id="YP_009323156.1">
    <property type="nucleotide sequence ID" value="NC_031927.1"/>
</dbReference>
<dbReference type="EMBL" id="KU686213">
    <property type="protein sequence ID" value="AOV62411.1"/>
    <property type="molecule type" value="Genomic_DNA"/>
</dbReference>
<evidence type="ECO:0000313" key="2">
    <source>
        <dbReference type="EMBL" id="AOV62411.1"/>
    </source>
</evidence>
<dbReference type="EMBL" id="KU686212">
    <property type="protein sequence ID" value="AOV62147.1"/>
    <property type="molecule type" value="Genomic_DNA"/>
</dbReference>
<accession>A0A1D8KUQ8</accession>
<dbReference type="Proteomes" id="UP000203902">
    <property type="component" value="Segment"/>
</dbReference>
<name>A0A1D8KUQ8_9CAUD</name>
<dbReference type="KEGG" id="vg:30308277"/>
<keyword evidence="3" id="KW-1185">Reference proteome</keyword>
<dbReference type="GeneID" id="30308277"/>
<proteinExistence type="predicted"/>